<evidence type="ECO:0000256" key="6">
    <source>
        <dbReference type="PIRNR" id="PIRNR001123"/>
    </source>
</evidence>
<reference evidence="9" key="1">
    <citation type="submission" date="2020-09" db="EMBL/GenBank/DDBJ databases">
        <title>A novel bacterium of genus Hazenella, isolated from South China Sea.</title>
        <authorList>
            <person name="Huang H."/>
            <person name="Mo K."/>
            <person name="Hu Y."/>
        </authorList>
    </citation>
    <scope>NUCLEOTIDE SEQUENCE</scope>
    <source>
        <strain evidence="9">IB182357</strain>
    </source>
</reference>
<evidence type="ECO:0000256" key="2">
    <source>
        <dbReference type="ARBA" id="ARBA00022438"/>
    </source>
</evidence>
<dbReference type="AlphaFoldDB" id="A0A926NCE7"/>
<proteinExistence type="inferred from homology"/>
<dbReference type="Proteomes" id="UP000661691">
    <property type="component" value="Unassembled WGS sequence"/>
</dbReference>
<feature type="binding site" evidence="8">
    <location>
        <position position="198"/>
    </location>
    <ligand>
        <name>Zn(2+)</name>
        <dbReference type="ChEBI" id="CHEBI:29105"/>
        <label>2</label>
    </ligand>
</feature>
<comment type="cofactor">
    <cofactor evidence="8">
        <name>a divalent metal cation</name>
        <dbReference type="ChEBI" id="CHEBI:60240"/>
    </cofactor>
    <text evidence="8">Binds 2 divalent metal cations per subunit.</text>
</comment>
<dbReference type="Pfam" id="PF05343">
    <property type="entry name" value="Peptidase_M42"/>
    <property type="match status" value="1"/>
</dbReference>
<sequence>MAYLWYDGVSFFNEVNELDKKKHSFKQLLQALTDIHGVPGNEGPVREVMKKWLTPYADEIRTDRLGGLIARKGEKGPKVMLAGHLDEVGFLITRITEDGYLQFQTLGGWWSQVLPAQRVDVITRAGNILGVVGSKAPHVMSLEERKKGTPLEKLYIDIGVESKEEAEQLGVRPGDTVVPISPFTEMGNSNRWLAKAMDNRFGCAAVVEVMAQLAEKELPNQLFSVGTVMEEVGRRGAHTATAVVKPDVAIAVDVGIASDTPGMGNLGSECVLGKGPTLVLYDGGHVPHQGLVDLVRKVAETENIPFQYEWIQRGATDASHIHIHDIGVPTVTLGIPARYIHSHASIIDKRDAEMLNRWLVAIVQRLDQETVNALY</sequence>
<keyword evidence="10" id="KW-1185">Reference proteome</keyword>
<organism evidence="9 10">
    <name type="scientific">Polycladospora coralii</name>
    <dbReference type="NCBI Taxonomy" id="2771432"/>
    <lineage>
        <taxon>Bacteria</taxon>
        <taxon>Bacillati</taxon>
        <taxon>Bacillota</taxon>
        <taxon>Bacilli</taxon>
        <taxon>Bacillales</taxon>
        <taxon>Thermoactinomycetaceae</taxon>
        <taxon>Polycladospora</taxon>
    </lineage>
</organism>
<feature type="active site" description="Proton acceptor" evidence="7">
    <location>
        <position position="230"/>
    </location>
</feature>
<keyword evidence="2" id="KW-0031">Aminopeptidase</keyword>
<dbReference type="PANTHER" id="PTHR32481:SF0">
    <property type="entry name" value="AMINOPEPTIDASE YPDE-RELATED"/>
    <property type="match status" value="1"/>
</dbReference>
<dbReference type="SUPFAM" id="SSF101821">
    <property type="entry name" value="Aminopeptidase/glucanase lid domain"/>
    <property type="match status" value="1"/>
</dbReference>
<dbReference type="Gene3D" id="2.40.30.40">
    <property type="entry name" value="Peptidase M42, domain 2"/>
    <property type="match status" value="1"/>
</dbReference>
<keyword evidence="4 8" id="KW-0479">Metal-binding</keyword>
<dbReference type="GO" id="GO:0046872">
    <property type="term" value="F:metal ion binding"/>
    <property type="evidence" value="ECO:0007669"/>
    <property type="project" value="UniProtKB-UniRule"/>
</dbReference>
<accession>A0A926NCE7</accession>
<evidence type="ECO:0000256" key="7">
    <source>
        <dbReference type="PIRSR" id="PIRSR001123-1"/>
    </source>
</evidence>
<dbReference type="InterPro" id="IPR008007">
    <property type="entry name" value="Peptidase_M42"/>
</dbReference>
<dbReference type="PIRSF" id="PIRSF001123">
    <property type="entry name" value="PepA_GA"/>
    <property type="match status" value="1"/>
</dbReference>
<dbReference type="GO" id="GO:0004177">
    <property type="term" value="F:aminopeptidase activity"/>
    <property type="evidence" value="ECO:0007669"/>
    <property type="project" value="UniProtKB-UniRule"/>
</dbReference>
<comment type="similarity">
    <text evidence="1 6">Belongs to the peptidase M42 family.</text>
</comment>
<dbReference type="InterPro" id="IPR023367">
    <property type="entry name" value="Peptidase_M42_dom2"/>
</dbReference>
<dbReference type="Gene3D" id="3.40.630.10">
    <property type="entry name" value="Zn peptidases"/>
    <property type="match status" value="1"/>
</dbReference>
<keyword evidence="5" id="KW-0378">Hydrolase</keyword>
<feature type="binding site" evidence="8">
    <location>
        <position position="198"/>
    </location>
    <ligand>
        <name>Zn(2+)</name>
        <dbReference type="ChEBI" id="CHEBI:29105"/>
        <label>1</label>
    </ligand>
</feature>
<dbReference type="GO" id="GO:0006508">
    <property type="term" value="P:proteolysis"/>
    <property type="evidence" value="ECO:0007669"/>
    <property type="project" value="UniProtKB-KW"/>
</dbReference>
<dbReference type="InterPro" id="IPR051464">
    <property type="entry name" value="Peptidase_M42_aminopept"/>
</dbReference>
<feature type="binding site" evidence="8">
    <location>
        <position position="253"/>
    </location>
    <ligand>
        <name>Zn(2+)</name>
        <dbReference type="ChEBI" id="CHEBI:29105"/>
        <label>1</label>
    </ligand>
</feature>
<evidence type="ECO:0000313" key="10">
    <source>
        <dbReference type="Proteomes" id="UP000661691"/>
    </source>
</evidence>
<dbReference type="EMBL" id="JACXAH010000014">
    <property type="protein sequence ID" value="MBD1372815.1"/>
    <property type="molecule type" value="Genomic_DNA"/>
</dbReference>
<comment type="caution">
    <text evidence="9">The sequence shown here is derived from an EMBL/GenBank/DDBJ whole genome shotgun (WGS) entry which is preliminary data.</text>
</comment>
<feature type="binding site" evidence="8">
    <location>
        <position position="84"/>
    </location>
    <ligand>
        <name>Zn(2+)</name>
        <dbReference type="ChEBI" id="CHEBI:29105"/>
        <label>1</label>
    </ligand>
</feature>
<name>A0A926NCE7_9BACL</name>
<evidence type="ECO:0000256" key="1">
    <source>
        <dbReference type="ARBA" id="ARBA00006272"/>
    </source>
</evidence>
<feature type="binding site" evidence="8">
    <location>
        <position position="231"/>
    </location>
    <ligand>
        <name>Zn(2+)</name>
        <dbReference type="ChEBI" id="CHEBI:29105"/>
        <label>2</label>
    </ligand>
</feature>
<dbReference type="CDD" id="cd05656">
    <property type="entry name" value="M42_Frv"/>
    <property type="match status" value="1"/>
</dbReference>
<evidence type="ECO:0000256" key="5">
    <source>
        <dbReference type="ARBA" id="ARBA00022801"/>
    </source>
</evidence>
<evidence type="ECO:0000313" key="9">
    <source>
        <dbReference type="EMBL" id="MBD1372815.1"/>
    </source>
</evidence>
<dbReference type="PANTHER" id="PTHR32481">
    <property type="entry name" value="AMINOPEPTIDASE"/>
    <property type="match status" value="1"/>
</dbReference>
<keyword evidence="3" id="KW-0645">Protease</keyword>
<evidence type="ECO:0000256" key="8">
    <source>
        <dbReference type="PIRSR" id="PIRSR001123-2"/>
    </source>
</evidence>
<dbReference type="SUPFAM" id="SSF53187">
    <property type="entry name" value="Zn-dependent exopeptidases"/>
    <property type="match status" value="1"/>
</dbReference>
<protein>
    <submittedName>
        <fullName evidence="9">M42 family metallopeptidase</fullName>
    </submittedName>
</protein>
<evidence type="ECO:0000256" key="3">
    <source>
        <dbReference type="ARBA" id="ARBA00022670"/>
    </source>
</evidence>
<feature type="binding site" evidence="8">
    <location>
        <position position="341"/>
    </location>
    <ligand>
        <name>Zn(2+)</name>
        <dbReference type="ChEBI" id="CHEBI:29105"/>
        <label>2</label>
    </ligand>
</feature>
<gene>
    <name evidence="9" type="ORF">IC620_10655</name>
</gene>
<evidence type="ECO:0000256" key="4">
    <source>
        <dbReference type="ARBA" id="ARBA00022723"/>
    </source>
</evidence>